<reference evidence="1" key="1">
    <citation type="submission" date="2018-05" db="EMBL/GenBank/DDBJ databases">
        <authorList>
            <person name="Lanie J.A."/>
            <person name="Ng W.-L."/>
            <person name="Kazmierczak K.M."/>
            <person name="Andrzejewski T.M."/>
            <person name="Davidsen T.M."/>
            <person name="Wayne K.J."/>
            <person name="Tettelin H."/>
            <person name="Glass J.I."/>
            <person name="Rusch D."/>
            <person name="Podicherti R."/>
            <person name="Tsui H.-C.T."/>
            <person name="Winkler M.E."/>
        </authorList>
    </citation>
    <scope>NUCLEOTIDE SEQUENCE</scope>
</reference>
<proteinExistence type="predicted"/>
<name>A0A383EST9_9ZZZZ</name>
<organism evidence="1">
    <name type="scientific">marine metagenome</name>
    <dbReference type="NCBI Taxonomy" id="408172"/>
    <lineage>
        <taxon>unclassified sequences</taxon>
        <taxon>metagenomes</taxon>
        <taxon>ecological metagenomes</taxon>
    </lineage>
</organism>
<sequence length="159" mass="17861">MNKASILVCIAIGLILVTSVIALNIGNKPSKMPEGSPARIVQIFLEYISSENYESAYNSLSIELKKTCSFTDFAADSYNEKARYSRSTFKHLTTHLDDLESVVLVEVIEVEPAFPIGTSENSYQEKFNLVKENTNWKISQLQFPINCLMTLENPDKSND</sequence>
<dbReference type="AlphaFoldDB" id="A0A383EST9"/>
<evidence type="ECO:0008006" key="2">
    <source>
        <dbReference type="Google" id="ProtNLM"/>
    </source>
</evidence>
<evidence type="ECO:0000313" key="1">
    <source>
        <dbReference type="EMBL" id="SVE59634.1"/>
    </source>
</evidence>
<protein>
    <recommendedName>
        <fullName evidence="2">DUF4878 domain-containing protein</fullName>
    </recommendedName>
</protein>
<dbReference type="EMBL" id="UINC01228356">
    <property type="protein sequence ID" value="SVE59634.1"/>
    <property type="molecule type" value="Genomic_DNA"/>
</dbReference>
<gene>
    <name evidence="1" type="ORF">METZ01_LOCUS512488</name>
</gene>
<accession>A0A383EST9</accession>